<dbReference type="EMBL" id="LO018304">
    <property type="protein sequence ID" value="CUM59320.1"/>
    <property type="molecule type" value="Genomic_DNA"/>
</dbReference>
<sequence>MDVWRPHPDRHNSGAAGGEKKILSRLLQQLFTLCYINLHKAKQGFKMITTRGQIIEDGGRANVYAVEPKMYVDDAQQFGFSEYAEKLNGRLAMIGFVSALAMEVLTGHGLIGWLTSL</sequence>
<dbReference type="AlphaFoldDB" id="A0A1J1JCU8"/>
<reference evidence="1" key="1">
    <citation type="submission" date="2015-09" db="EMBL/GenBank/DDBJ databases">
        <authorList>
            <person name="Jackson K.R."/>
            <person name="Lunt B.L."/>
            <person name="Fisher J.N.B."/>
            <person name="Gardner A.V."/>
            <person name="Bailey M.E."/>
            <person name="Deus L.M."/>
            <person name="Earl A.S."/>
            <person name="Gibby P.D."/>
            <person name="Hartmann K.A."/>
            <person name="Liu J.E."/>
            <person name="Manci A.M."/>
            <person name="Nielsen D.A."/>
            <person name="Solomon M.B."/>
            <person name="Breakwell D.P."/>
            <person name="Burnett S.H."/>
            <person name="Grose J.H."/>
        </authorList>
    </citation>
    <scope>NUCLEOTIDE SEQUENCE</scope>
    <source>
        <strain evidence="1">7805</strain>
    </source>
</reference>
<accession>A0A1J1JCU8</accession>
<protein>
    <submittedName>
        <fullName evidence="1">High light inducible protein (Modular protein)</fullName>
    </submittedName>
</protein>
<evidence type="ECO:0000313" key="1">
    <source>
        <dbReference type="EMBL" id="CUM59320.1"/>
    </source>
</evidence>
<dbReference type="Gene3D" id="1.10.3460.10">
    <property type="entry name" value="Chlorophyll a/b binding protein domain"/>
    <property type="match status" value="1"/>
</dbReference>
<name>A0A1J1JCU8_PLAAG</name>
<organism evidence="1">
    <name type="scientific">Planktothrix agardhii</name>
    <name type="common">Oscillatoria agardhii</name>
    <dbReference type="NCBI Taxonomy" id="1160"/>
    <lineage>
        <taxon>Bacteria</taxon>
        <taxon>Bacillati</taxon>
        <taxon>Cyanobacteriota</taxon>
        <taxon>Cyanophyceae</taxon>
        <taxon>Oscillatoriophycideae</taxon>
        <taxon>Oscillatoriales</taxon>
        <taxon>Microcoleaceae</taxon>
        <taxon>Planktothrix</taxon>
    </lineage>
</organism>
<proteinExistence type="predicted"/>
<gene>
    <name evidence="1" type="ORF">PLAM_1353</name>
</gene>
<dbReference type="SUPFAM" id="SSF103511">
    <property type="entry name" value="Chlorophyll a-b binding protein"/>
    <property type="match status" value="1"/>
</dbReference>